<proteinExistence type="predicted"/>
<reference evidence="7" key="1">
    <citation type="submission" date="2025-08" db="UniProtKB">
        <authorList>
            <consortium name="Ensembl"/>
        </authorList>
    </citation>
    <scope>IDENTIFICATION</scope>
</reference>
<dbReference type="Gene3D" id="3.65.10.20">
    <property type="entry name" value="RNA 3'-terminal phosphate cyclase domain"/>
    <property type="match status" value="2"/>
</dbReference>
<dbReference type="InterPro" id="IPR020719">
    <property type="entry name" value="RNA3'_term_phos_cycl-like_CS"/>
</dbReference>
<dbReference type="Proteomes" id="UP000694388">
    <property type="component" value="Unplaced"/>
</dbReference>
<keyword evidence="5" id="KW-1133">Transmembrane helix</keyword>
<name>A0A8C4QCW3_EPTBU</name>
<reference evidence="7" key="2">
    <citation type="submission" date="2025-09" db="UniProtKB">
        <authorList>
            <consortium name="Ensembl"/>
        </authorList>
    </citation>
    <scope>IDENTIFICATION</scope>
</reference>
<dbReference type="PROSITE" id="PS01287">
    <property type="entry name" value="RTC"/>
    <property type="match status" value="1"/>
</dbReference>
<dbReference type="InterPro" id="IPR037136">
    <property type="entry name" value="RNA3'_phos_cyclase_dom_sf"/>
</dbReference>
<dbReference type="GO" id="GO:0003963">
    <property type="term" value="F:RNA-3'-phosphate cyclase activity"/>
    <property type="evidence" value="ECO:0007669"/>
    <property type="project" value="TreeGrafter"/>
</dbReference>
<dbReference type="Pfam" id="PF01137">
    <property type="entry name" value="RTC"/>
    <property type="match status" value="1"/>
</dbReference>
<dbReference type="GO" id="GO:0005634">
    <property type="term" value="C:nucleus"/>
    <property type="evidence" value="ECO:0007669"/>
    <property type="project" value="TreeGrafter"/>
</dbReference>
<dbReference type="InterPro" id="IPR000228">
    <property type="entry name" value="RNA3'_term_phos_cyc"/>
</dbReference>
<evidence type="ECO:0000256" key="1">
    <source>
        <dbReference type="ARBA" id="ARBA00021428"/>
    </source>
</evidence>
<dbReference type="Ensembl" id="ENSEBUT00000014138.1">
    <property type="protein sequence ID" value="ENSEBUP00000013562.1"/>
    <property type="gene ID" value="ENSEBUG00000008556.1"/>
</dbReference>
<dbReference type="GeneTree" id="ENSGT00530000063404"/>
<dbReference type="PANTHER" id="PTHR11096:SF0">
    <property type="entry name" value="RNA 3'-TERMINAL PHOSPHATE CYCLASE"/>
    <property type="match status" value="1"/>
</dbReference>
<keyword evidence="8" id="KW-1185">Reference proteome</keyword>
<dbReference type="OMA" id="AGNYHFA"/>
<dbReference type="InterPro" id="IPR013792">
    <property type="entry name" value="RNA3'P_cycl/enolpyr_Trfase_a/b"/>
</dbReference>
<dbReference type="GO" id="GO:0005524">
    <property type="term" value="F:ATP binding"/>
    <property type="evidence" value="ECO:0007669"/>
    <property type="project" value="UniProtKB-KW"/>
</dbReference>
<keyword evidence="3" id="KW-0067">ATP-binding</keyword>
<dbReference type="SUPFAM" id="SSF55205">
    <property type="entry name" value="EPT/RTPC-like"/>
    <property type="match status" value="1"/>
</dbReference>
<dbReference type="AlphaFoldDB" id="A0A8C4QCW3"/>
<feature type="region of interest" description="Disordered" evidence="4">
    <location>
        <begin position="297"/>
        <end position="319"/>
    </location>
</feature>
<dbReference type="PANTHER" id="PTHR11096">
    <property type="entry name" value="RNA 3' TERMINAL PHOSPHATE CYCLASE"/>
    <property type="match status" value="1"/>
</dbReference>
<evidence type="ECO:0000313" key="7">
    <source>
        <dbReference type="Ensembl" id="ENSEBUP00000013562.1"/>
    </source>
</evidence>
<dbReference type="PIRSF" id="PIRSF005378">
    <property type="entry name" value="RNA3'_term_phos_cycl_euk"/>
    <property type="match status" value="1"/>
</dbReference>
<evidence type="ECO:0000313" key="8">
    <source>
        <dbReference type="Proteomes" id="UP000694388"/>
    </source>
</evidence>
<sequence>MAGQTPINIDGAILEGGGQSLRVSTSLSCIVGKSIRVFNIRAGRTTPGLRSVPQHLSGLIAVRDLCGGSLLGGDVGSLEITFQPGPVRGGQLIADTHTAGSVCLLLQVTLPCALFSASPSCLTLRGGTNADMAPQLDYMLQVFKPIAEKFGVKFDCIVKRRGYYPKGGGEVVVKVSPIGAIKPIILTERGDVTKVFGRAFVIMLCICIYIYIYLLLPIINDDFGCAGVPADKVGVQASEMLIHNLHHGGCVDDYLQDQLIIFMALAQGVSRVLTGPITLHTQTAIHFAEQLTQDHRTLPKGEEEDSYDSSKGGGHSVRD</sequence>
<organism evidence="7 8">
    <name type="scientific">Eptatretus burgeri</name>
    <name type="common">Inshore hagfish</name>
    <dbReference type="NCBI Taxonomy" id="7764"/>
    <lineage>
        <taxon>Eukaryota</taxon>
        <taxon>Metazoa</taxon>
        <taxon>Chordata</taxon>
        <taxon>Craniata</taxon>
        <taxon>Vertebrata</taxon>
        <taxon>Cyclostomata</taxon>
        <taxon>Myxini</taxon>
        <taxon>Myxiniformes</taxon>
        <taxon>Myxinidae</taxon>
        <taxon>Eptatretinae</taxon>
        <taxon>Eptatretus</taxon>
    </lineage>
</organism>
<feature type="binding site" evidence="3">
    <location>
        <begin position="254"/>
        <end position="258"/>
    </location>
    <ligand>
        <name>ATP</name>
        <dbReference type="ChEBI" id="CHEBI:30616"/>
    </ligand>
</feature>
<feature type="active site" description="Tele-AMP-histidine intermediate" evidence="2">
    <location>
        <position position="280"/>
    </location>
</feature>
<keyword evidence="5" id="KW-0812">Transmembrane</keyword>
<evidence type="ECO:0000259" key="6">
    <source>
        <dbReference type="Pfam" id="PF01137"/>
    </source>
</evidence>
<evidence type="ECO:0000256" key="2">
    <source>
        <dbReference type="PIRSR" id="PIRSR005378-1"/>
    </source>
</evidence>
<keyword evidence="5" id="KW-0472">Membrane</keyword>
<feature type="domain" description="RNA 3'-terminal phosphate cyclase" evidence="6">
    <location>
        <begin position="14"/>
        <end position="293"/>
    </location>
</feature>
<evidence type="ECO:0000256" key="5">
    <source>
        <dbReference type="SAM" id="Phobius"/>
    </source>
</evidence>
<evidence type="ECO:0000256" key="3">
    <source>
        <dbReference type="PIRSR" id="PIRSR005378-2"/>
    </source>
</evidence>
<dbReference type="GO" id="GO:0006396">
    <property type="term" value="P:RNA processing"/>
    <property type="evidence" value="ECO:0007669"/>
    <property type="project" value="InterPro"/>
</dbReference>
<protein>
    <recommendedName>
        <fullName evidence="1">RNA 3'-terminal phosphate cyclase</fullName>
    </recommendedName>
</protein>
<accession>A0A8C4QCW3</accession>
<keyword evidence="3" id="KW-0547">Nucleotide-binding</keyword>
<feature type="transmembrane region" description="Helical" evidence="5">
    <location>
        <begin position="195"/>
        <end position="216"/>
    </location>
</feature>
<feature type="binding site" evidence="3">
    <location>
        <position position="107"/>
    </location>
    <ligand>
        <name>ATP</name>
        <dbReference type="ChEBI" id="CHEBI:30616"/>
    </ligand>
</feature>
<dbReference type="InterPro" id="IPR023797">
    <property type="entry name" value="RNA3'_phos_cyclase_dom"/>
</dbReference>
<evidence type="ECO:0000256" key="4">
    <source>
        <dbReference type="SAM" id="MobiDB-lite"/>
    </source>
</evidence>